<dbReference type="Proteomes" id="UP000070544">
    <property type="component" value="Unassembled WGS sequence"/>
</dbReference>
<evidence type="ECO:0000313" key="3">
    <source>
        <dbReference type="EMBL" id="KXS09494.1"/>
    </source>
</evidence>
<dbReference type="EMBL" id="KQ965861">
    <property type="protein sequence ID" value="KXS09490.1"/>
    <property type="molecule type" value="Genomic_DNA"/>
</dbReference>
<evidence type="ECO:0000256" key="1">
    <source>
        <dbReference type="SAM" id="SignalP"/>
    </source>
</evidence>
<proteinExistence type="predicted"/>
<dbReference type="AlphaFoldDB" id="A0A138ZYC7"/>
<keyword evidence="4" id="KW-1185">Reference proteome</keyword>
<reference evidence="2 4" key="1">
    <citation type="journal article" date="2015" name="Genome Biol. Evol.">
        <title>Phylogenomic analyses indicate that early fungi evolved digesting cell walls of algal ancestors of land plants.</title>
        <authorList>
            <person name="Chang Y."/>
            <person name="Wang S."/>
            <person name="Sekimoto S."/>
            <person name="Aerts A.L."/>
            <person name="Choi C."/>
            <person name="Clum A."/>
            <person name="LaButti K.M."/>
            <person name="Lindquist E.A."/>
            <person name="Yee Ngan C."/>
            <person name="Ohm R.A."/>
            <person name="Salamov A.A."/>
            <person name="Grigoriev I.V."/>
            <person name="Spatafora J.W."/>
            <person name="Berbee M.L."/>
        </authorList>
    </citation>
    <scope>NUCLEOTIDE SEQUENCE [LARGE SCALE GENOMIC DNA]</scope>
    <source>
        <strain evidence="2 4">JEL478</strain>
    </source>
</reference>
<name>A0A138ZYC7_GONPJ</name>
<dbReference type="EMBL" id="KQ965861">
    <property type="protein sequence ID" value="KXS09494.1"/>
    <property type="molecule type" value="Genomic_DNA"/>
</dbReference>
<keyword evidence="1" id="KW-0732">Signal</keyword>
<gene>
    <name evidence="2" type="ORF">M427DRAFT_64005</name>
    <name evidence="3" type="ORF">M427DRAFT_64008</name>
</gene>
<accession>A0A138ZYC7</accession>
<protein>
    <submittedName>
        <fullName evidence="2">Uncharacterized protein</fullName>
    </submittedName>
</protein>
<feature type="chain" id="PRO_5011873207" evidence="1">
    <location>
        <begin position="20"/>
        <end position="84"/>
    </location>
</feature>
<feature type="signal peptide" evidence="1">
    <location>
        <begin position="1"/>
        <end position="19"/>
    </location>
</feature>
<evidence type="ECO:0000313" key="4">
    <source>
        <dbReference type="Proteomes" id="UP000070544"/>
    </source>
</evidence>
<organism evidence="2 4">
    <name type="scientific">Gonapodya prolifera (strain JEL478)</name>
    <name type="common">Monoblepharis prolifera</name>
    <dbReference type="NCBI Taxonomy" id="1344416"/>
    <lineage>
        <taxon>Eukaryota</taxon>
        <taxon>Fungi</taxon>
        <taxon>Fungi incertae sedis</taxon>
        <taxon>Chytridiomycota</taxon>
        <taxon>Chytridiomycota incertae sedis</taxon>
        <taxon>Monoblepharidomycetes</taxon>
        <taxon>Monoblepharidales</taxon>
        <taxon>Gonapodyaceae</taxon>
        <taxon>Gonapodya</taxon>
    </lineage>
</organism>
<sequence>MLFSRILAVVALFLPLVAAAPTPVNFTAPVDVVLPTFGKFTTEDAFSTLSDLVSSGKVNFCGADLEKRRDVPGLHCGFARATRE</sequence>
<dbReference type="OrthoDB" id="4826074at2759"/>
<evidence type="ECO:0000313" key="2">
    <source>
        <dbReference type="EMBL" id="KXS09490.1"/>
    </source>
</evidence>